<evidence type="ECO:0000313" key="1">
    <source>
        <dbReference type="EMBL" id="ORZ32675.1"/>
    </source>
</evidence>
<keyword evidence="2" id="KW-1185">Reference proteome</keyword>
<sequence>MQHLRCSIRQPMYEVGSVMTVGDLLAAHEKLDVRSMFTQAYPLAKLPAVMRALESAGFRKVAEVEKVAVAFHLSHEYIADHFAQVGIRTITGYSPTHEFKVTFIWSEAVSRFVASEQGVRHWFAIPGSRGRQPALNKCPSCHACGLGTHTQTTSARRGSLRLALSEPSASTSTLISQGFADRPRA</sequence>
<reference evidence="1 2" key="1">
    <citation type="submission" date="2016-07" db="EMBL/GenBank/DDBJ databases">
        <title>Pervasive Adenine N6-methylation of Active Genes in Fungi.</title>
        <authorList>
            <consortium name="DOE Joint Genome Institute"/>
            <person name="Mondo S.J."/>
            <person name="Dannebaum R.O."/>
            <person name="Kuo R.C."/>
            <person name="Labutti K."/>
            <person name="Haridas S."/>
            <person name="Kuo A."/>
            <person name="Salamov A."/>
            <person name="Ahrendt S.R."/>
            <person name="Lipzen A."/>
            <person name="Sullivan W."/>
            <person name="Andreopoulos W.B."/>
            <person name="Clum A."/>
            <person name="Lindquist E."/>
            <person name="Daum C."/>
            <person name="Ramamoorthy G.K."/>
            <person name="Gryganskyi A."/>
            <person name="Culley D."/>
            <person name="Magnuson J.K."/>
            <person name="James T.Y."/>
            <person name="O'Malley M.A."/>
            <person name="Stajich J.E."/>
            <person name="Spatafora J.W."/>
            <person name="Visel A."/>
            <person name="Grigoriev I.V."/>
        </authorList>
    </citation>
    <scope>NUCLEOTIDE SEQUENCE [LARGE SCALE GENOMIC DNA]</scope>
    <source>
        <strain evidence="1 2">PL171</strain>
    </source>
</reference>
<accession>A0A1Y2HDQ6</accession>
<dbReference type="Proteomes" id="UP000193411">
    <property type="component" value="Unassembled WGS sequence"/>
</dbReference>
<name>A0A1Y2HDQ6_9FUNG</name>
<dbReference type="EMBL" id="MCFL01000043">
    <property type="protein sequence ID" value="ORZ32675.1"/>
    <property type="molecule type" value="Genomic_DNA"/>
</dbReference>
<comment type="caution">
    <text evidence="1">The sequence shown here is derived from an EMBL/GenBank/DDBJ whole genome shotgun (WGS) entry which is preliminary data.</text>
</comment>
<evidence type="ECO:0000313" key="2">
    <source>
        <dbReference type="Proteomes" id="UP000193411"/>
    </source>
</evidence>
<proteinExistence type="predicted"/>
<organism evidence="1 2">
    <name type="scientific">Catenaria anguillulae PL171</name>
    <dbReference type="NCBI Taxonomy" id="765915"/>
    <lineage>
        <taxon>Eukaryota</taxon>
        <taxon>Fungi</taxon>
        <taxon>Fungi incertae sedis</taxon>
        <taxon>Blastocladiomycota</taxon>
        <taxon>Blastocladiomycetes</taxon>
        <taxon>Blastocladiales</taxon>
        <taxon>Catenariaceae</taxon>
        <taxon>Catenaria</taxon>
    </lineage>
</organism>
<dbReference type="AlphaFoldDB" id="A0A1Y2HDQ6"/>
<protein>
    <submittedName>
        <fullName evidence="1">Uncharacterized protein</fullName>
    </submittedName>
</protein>
<gene>
    <name evidence="1" type="ORF">BCR44DRAFT_1231213</name>
</gene>